<keyword evidence="5" id="KW-1185">Reference proteome</keyword>
<proteinExistence type="predicted"/>
<reference evidence="4 5" key="1">
    <citation type="submission" date="2024-09" db="EMBL/GenBank/DDBJ databases">
        <authorList>
            <person name="Sun Q."/>
            <person name="Mori K."/>
        </authorList>
    </citation>
    <scope>NUCLEOTIDE SEQUENCE [LARGE SCALE GENOMIC DNA]</scope>
    <source>
        <strain evidence="4 5">TBRC 4576</strain>
    </source>
</reference>
<dbReference type="Pfam" id="PF00583">
    <property type="entry name" value="Acetyltransf_1"/>
    <property type="match status" value="1"/>
</dbReference>
<dbReference type="InterPro" id="IPR000182">
    <property type="entry name" value="GNAT_dom"/>
</dbReference>
<dbReference type="PANTHER" id="PTHR43420:SF12">
    <property type="entry name" value="N-ACETYLTRANSFERASE DOMAIN-CONTAINING PROTEIN"/>
    <property type="match status" value="1"/>
</dbReference>
<gene>
    <name evidence="4" type="ORF">ACFFLI_11320</name>
</gene>
<keyword evidence="1 4" id="KW-0808">Transferase</keyword>
<dbReference type="InterPro" id="IPR016181">
    <property type="entry name" value="Acyl_CoA_acyltransferase"/>
</dbReference>
<dbReference type="GO" id="GO:0016746">
    <property type="term" value="F:acyltransferase activity"/>
    <property type="evidence" value="ECO:0007669"/>
    <property type="project" value="UniProtKB-KW"/>
</dbReference>
<evidence type="ECO:0000256" key="1">
    <source>
        <dbReference type="ARBA" id="ARBA00022679"/>
    </source>
</evidence>
<accession>A0ABV5WWE0</accession>
<dbReference type="CDD" id="cd04301">
    <property type="entry name" value="NAT_SF"/>
    <property type="match status" value="1"/>
</dbReference>
<sequence length="173" mass="19588">MQTETRKLTVNDAQLLRQISIETFQDTFGAQNTAANMQAYLSEAYDLGKLTAELANPESWFYFVFVAGHDEPAGYLKLNVGAAQSEAMGPHALEVERIYIRSAYKHRGLGSAFIQQALKFADDAHKKKIWLGVWEHNEPAKAFYHKWGFEPFSAHSFVMGDDPQTDILMQRSI</sequence>
<dbReference type="SUPFAM" id="SSF55729">
    <property type="entry name" value="Acyl-CoA N-acyltransferases (Nat)"/>
    <property type="match status" value="1"/>
</dbReference>
<dbReference type="InterPro" id="IPR050680">
    <property type="entry name" value="YpeA/RimI_acetyltransf"/>
</dbReference>
<evidence type="ECO:0000313" key="5">
    <source>
        <dbReference type="Proteomes" id="UP001589691"/>
    </source>
</evidence>
<dbReference type="PROSITE" id="PS51186">
    <property type="entry name" value="GNAT"/>
    <property type="match status" value="1"/>
</dbReference>
<evidence type="ECO:0000256" key="2">
    <source>
        <dbReference type="ARBA" id="ARBA00023315"/>
    </source>
</evidence>
<keyword evidence="2 4" id="KW-0012">Acyltransferase</keyword>
<dbReference type="Proteomes" id="UP001589691">
    <property type="component" value="Unassembled WGS sequence"/>
</dbReference>
<evidence type="ECO:0000259" key="3">
    <source>
        <dbReference type="PROSITE" id="PS51186"/>
    </source>
</evidence>
<dbReference type="EMBL" id="JBHLZY010000026">
    <property type="protein sequence ID" value="MFB9770453.1"/>
    <property type="molecule type" value="Genomic_DNA"/>
</dbReference>
<protein>
    <submittedName>
        <fullName evidence="4">GNAT family N-acetyltransferase</fullName>
        <ecNumber evidence="4">2.3.1.-</ecNumber>
    </submittedName>
</protein>
<organism evidence="4 5">
    <name type="scientific">Lactiplantibacillus modestisalitolerans</name>
    <dbReference type="NCBI Taxonomy" id="1457219"/>
    <lineage>
        <taxon>Bacteria</taxon>
        <taxon>Bacillati</taxon>
        <taxon>Bacillota</taxon>
        <taxon>Bacilli</taxon>
        <taxon>Lactobacillales</taxon>
        <taxon>Lactobacillaceae</taxon>
        <taxon>Lactiplantibacillus</taxon>
    </lineage>
</organism>
<comment type="caution">
    <text evidence="4">The sequence shown here is derived from an EMBL/GenBank/DDBJ whole genome shotgun (WGS) entry which is preliminary data.</text>
</comment>
<dbReference type="Gene3D" id="3.40.630.30">
    <property type="match status" value="1"/>
</dbReference>
<dbReference type="EC" id="2.3.1.-" evidence="4"/>
<dbReference type="PANTHER" id="PTHR43420">
    <property type="entry name" value="ACETYLTRANSFERASE"/>
    <property type="match status" value="1"/>
</dbReference>
<name>A0ABV5WWE0_9LACO</name>
<evidence type="ECO:0000313" key="4">
    <source>
        <dbReference type="EMBL" id="MFB9770453.1"/>
    </source>
</evidence>
<feature type="domain" description="N-acetyltransferase" evidence="3">
    <location>
        <begin position="3"/>
        <end position="173"/>
    </location>
</feature>
<dbReference type="RefSeq" id="WP_137641923.1">
    <property type="nucleotide sequence ID" value="NZ_BJEA01000003.1"/>
</dbReference>